<proteinExistence type="inferred from homology"/>
<keyword evidence="7" id="KW-0539">Nucleus</keyword>
<evidence type="ECO:0000256" key="3">
    <source>
        <dbReference type="ARBA" id="ARBA00006958"/>
    </source>
</evidence>
<feature type="domain" description="DDE Tnp4" evidence="8">
    <location>
        <begin position="110"/>
        <end position="280"/>
    </location>
</feature>
<dbReference type="EMBL" id="JBEAFC010000007">
    <property type="protein sequence ID" value="KAL1550157.1"/>
    <property type="molecule type" value="Genomic_DNA"/>
</dbReference>
<evidence type="ECO:0000256" key="1">
    <source>
        <dbReference type="ARBA" id="ARBA00001968"/>
    </source>
</evidence>
<dbReference type="GO" id="GO:0004518">
    <property type="term" value="F:nuclease activity"/>
    <property type="evidence" value="ECO:0007669"/>
    <property type="project" value="UniProtKB-KW"/>
</dbReference>
<comment type="subcellular location">
    <subcellularLocation>
        <location evidence="2">Nucleus</location>
    </subcellularLocation>
</comment>
<keyword evidence="4" id="KW-0540">Nuclease</keyword>
<dbReference type="Proteomes" id="UP001567538">
    <property type="component" value="Unassembled WGS sequence"/>
</dbReference>
<evidence type="ECO:0000313" key="10">
    <source>
        <dbReference type="Proteomes" id="UP001567538"/>
    </source>
</evidence>
<evidence type="ECO:0000256" key="5">
    <source>
        <dbReference type="ARBA" id="ARBA00022723"/>
    </source>
</evidence>
<dbReference type="InterPro" id="IPR027806">
    <property type="entry name" value="HARBI1_dom"/>
</dbReference>
<dbReference type="AlphaFoldDB" id="A0ABD1H1N8"/>
<accession>A0ABD1H1N8</accession>
<keyword evidence="6" id="KW-0378">Hydrolase</keyword>
<dbReference type="InterPro" id="IPR045249">
    <property type="entry name" value="HARBI1-like"/>
</dbReference>
<gene>
    <name evidence="9" type="ORF">AAHA92_18157</name>
</gene>
<dbReference type="GO" id="GO:0016787">
    <property type="term" value="F:hydrolase activity"/>
    <property type="evidence" value="ECO:0007669"/>
    <property type="project" value="UniProtKB-KW"/>
</dbReference>
<evidence type="ECO:0000313" key="9">
    <source>
        <dbReference type="EMBL" id="KAL1550157.1"/>
    </source>
</evidence>
<comment type="similarity">
    <text evidence="3">Belongs to the HARBI1 family.</text>
</comment>
<evidence type="ECO:0000256" key="7">
    <source>
        <dbReference type="ARBA" id="ARBA00023242"/>
    </source>
</evidence>
<evidence type="ECO:0000256" key="2">
    <source>
        <dbReference type="ARBA" id="ARBA00004123"/>
    </source>
</evidence>
<comment type="caution">
    <text evidence="9">The sequence shown here is derived from an EMBL/GenBank/DDBJ whole genome shotgun (WGS) entry which is preliminary data.</text>
</comment>
<comment type="cofactor">
    <cofactor evidence="1">
        <name>a divalent metal cation</name>
        <dbReference type="ChEBI" id="CHEBI:60240"/>
    </cofactor>
</comment>
<dbReference type="PANTHER" id="PTHR22930:SF281">
    <property type="entry name" value="NUCLEASE"/>
    <property type="match status" value="1"/>
</dbReference>
<dbReference type="GO" id="GO:0005634">
    <property type="term" value="C:nucleus"/>
    <property type="evidence" value="ECO:0007669"/>
    <property type="project" value="UniProtKB-SubCell"/>
</dbReference>
<sequence length="338" mass="39019">MRRIVFNYARIYTLLEDIMNVFQIEMTILVHKYLNTHGRCVRRRLVTWAKQYNVISRVPTQLEHLNRLLHVSDADCIAKLRMDRNPFGRLCKKTVPTPVGNSLRGASGPLDGTYINVFVSNVDKPRYRTRKGQISTNTLVVCDRNMQFVYVLAGWEGSGGDSRVLRDAVNRPNGLKVPRDDNSDHLALKYIIFGSYYLCDNGYTNSPYKGVRYHLKEWGPGIESPQTVVEMFNMRHTKAHNVIGRAFAVLKMCWDILRSSAFYPIQVQIHLVMACFLLHNFIRKEMAADRVEAELDFANFDSDIEDDNQPANYIGTVEPSAKWGQMRDQMAMDMWINR</sequence>
<keyword evidence="10" id="KW-1185">Reference proteome</keyword>
<dbReference type="GO" id="GO:0046872">
    <property type="term" value="F:metal ion binding"/>
    <property type="evidence" value="ECO:0007669"/>
    <property type="project" value="UniProtKB-KW"/>
</dbReference>
<evidence type="ECO:0000256" key="6">
    <source>
        <dbReference type="ARBA" id="ARBA00022801"/>
    </source>
</evidence>
<evidence type="ECO:0000259" key="8">
    <source>
        <dbReference type="Pfam" id="PF13359"/>
    </source>
</evidence>
<organism evidence="9 10">
    <name type="scientific">Salvia divinorum</name>
    <name type="common">Maria pastora</name>
    <name type="synonym">Diviner's sage</name>
    <dbReference type="NCBI Taxonomy" id="28513"/>
    <lineage>
        <taxon>Eukaryota</taxon>
        <taxon>Viridiplantae</taxon>
        <taxon>Streptophyta</taxon>
        <taxon>Embryophyta</taxon>
        <taxon>Tracheophyta</taxon>
        <taxon>Spermatophyta</taxon>
        <taxon>Magnoliopsida</taxon>
        <taxon>eudicotyledons</taxon>
        <taxon>Gunneridae</taxon>
        <taxon>Pentapetalae</taxon>
        <taxon>asterids</taxon>
        <taxon>lamiids</taxon>
        <taxon>Lamiales</taxon>
        <taxon>Lamiaceae</taxon>
        <taxon>Nepetoideae</taxon>
        <taxon>Mentheae</taxon>
        <taxon>Salviinae</taxon>
        <taxon>Salvia</taxon>
        <taxon>Salvia subgen. Calosphace</taxon>
    </lineage>
</organism>
<keyword evidence="5" id="KW-0479">Metal-binding</keyword>
<dbReference type="Pfam" id="PF13359">
    <property type="entry name" value="DDE_Tnp_4"/>
    <property type="match status" value="1"/>
</dbReference>
<evidence type="ECO:0000256" key="4">
    <source>
        <dbReference type="ARBA" id="ARBA00022722"/>
    </source>
</evidence>
<reference evidence="9 10" key="1">
    <citation type="submission" date="2024-06" db="EMBL/GenBank/DDBJ databases">
        <title>A chromosome level genome sequence of Diviner's sage (Salvia divinorum).</title>
        <authorList>
            <person name="Ford S.A."/>
            <person name="Ro D.-K."/>
            <person name="Ness R.W."/>
            <person name="Phillips M.A."/>
        </authorList>
    </citation>
    <scope>NUCLEOTIDE SEQUENCE [LARGE SCALE GENOMIC DNA]</scope>
    <source>
        <strain evidence="9">SAF-2024a</strain>
        <tissue evidence="9">Leaf</tissue>
    </source>
</reference>
<protein>
    <recommendedName>
        <fullName evidence="8">DDE Tnp4 domain-containing protein</fullName>
    </recommendedName>
</protein>
<dbReference type="PANTHER" id="PTHR22930">
    <property type="match status" value="1"/>
</dbReference>
<name>A0ABD1H1N8_SALDI</name>